<sequence>MIIQLFNNFIEYLLVKLFPDYYEYKIIERVNSSGSLVEYCEN</sequence>
<proteinExistence type="predicted"/>
<reference evidence="1" key="1">
    <citation type="journal article" date="2020" name="Nature">
        <title>Giant virus diversity and host interactions through global metagenomics.</title>
        <authorList>
            <person name="Schulz F."/>
            <person name="Roux S."/>
            <person name="Paez-Espino D."/>
            <person name="Jungbluth S."/>
            <person name="Walsh D.A."/>
            <person name="Denef V.J."/>
            <person name="McMahon K.D."/>
            <person name="Konstantinidis K.T."/>
            <person name="Eloe-Fadrosh E.A."/>
            <person name="Kyrpides N.C."/>
            <person name="Woyke T."/>
        </authorList>
    </citation>
    <scope>NUCLEOTIDE SEQUENCE</scope>
    <source>
        <strain evidence="1">GVMAG-S-3300013014-113</strain>
    </source>
</reference>
<name>A0A6C0KTP7_9ZZZZ</name>
<accession>A0A6C0KTP7</accession>
<evidence type="ECO:0000313" key="1">
    <source>
        <dbReference type="EMBL" id="QHU19834.1"/>
    </source>
</evidence>
<protein>
    <submittedName>
        <fullName evidence="1">Uncharacterized protein</fullName>
    </submittedName>
</protein>
<dbReference type="EMBL" id="MN740956">
    <property type="protein sequence ID" value="QHU19834.1"/>
    <property type="molecule type" value="Genomic_DNA"/>
</dbReference>
<organism evidence="1">
    <name type="scientific">viral metagenome</name>
    <dbReference type="NCBI Taxonomy" id="1070528"/>
    <lineage>
        <taxon>unclassified sequences</taxon>
        <taxon>metagenomes</taxon>
        <taxon>organismal metagenomes</taxon>
    </lineage>
</organism>
<dbReference type="AlphaFoldDB" id="A0A6C0KTP7"/>